<evidence type="ECO:0000256" key="7">
    <source>
        <dbReference type="SAM" id="SignalP"/>
    </source>
</evidence>
<dbReference type="Pfam" id="PF17804">
    <property type="entry name" value="TSP_NTD"/>
    <property type="match status" value="1"/>
</dbReference>
<evidence type="ECO:0000256" key="4">
    <source>
        <dbReference type="ARBA" id="ARBA00022825"/>
    </source>
</evidence>
<reference evidence="9" key="1">
    <citation type="submission" date="2022-10" db="EMBL/GenBank/DDBJ databases">
        <title>Luteolibacter sp. GHJ8, whole genome shotgun sequencing project.</title>
        <authorList>
            <person name="Zhao G."/>
            <person name="Shen L."/>
        </authorList>
    </citation>
    <scope>NUCLEOTIDE SEQUENCE</scope>
    <source>
        <strain evidence="9">GHJ8</strain>
    </source>
</reference>
<comment type="similarity">
    <text evidence="1 5">Belongs to the peptidase S41A family.</text>
</comment>
<keyword evidence="4 5" id="KW-0720">Serine protease</keyword>
<accession>A0ABT3G190</accession>
<evidence type="ECO:0000313" key="10">
    <source>
        <dbReference type="Proteomes" id="UP001165653"/>
    </source>
</evidence>
<gene>
    <name evidence="9" type="ORF">OJ996_08440</name>
</gene>
<evidence type="ECO:0000256" key="1">
    <source>
        <dbReference type="ARBA" id="ARBA00009179"/>
    </source>
</evidence>
<dbReference type="InterPro" id="IPR036034">
    <property type="entry name" value="PDZ_sf"/>
</dbReference>
<dbReference type="SUPFAM" id="SSF52096">
    <property type="entry name" value="ClpP/crotonase"/>
    <property type="match status" value="1"/>
</dbReference>
<dbReference type="EMBL" id="JAPDDR010000004">
    <property type="protein sequence ID" value="MCW1913600.1"/>
    <property type="molecule type" value="Genomic_DNA"/>
</dbReference>
<evidence type="ECO:0000256" key="6">
    <source>
        <dbReference type="SAM" id="MobiDB-lite"/>
    </source>
</evidence>
<keyword evidence="10" id="KW-1185">Reference proteome</keyword>
<keyword evidence="7" id="KW-0732">Signal</keyword>
<evidence type="ECO:0000256" key="3">
    <source>
        <dbReference type="ARBA" id="ARBA00022801"/>
    </source>
</evidence>
<dbReference type="Proteomes" id="UP001165653">
    <property type="component" value="Unassembled WGS sequence"/>
</dbReference>
<keyword evidence="2 5" id="KW-0645">Protease</keyword>
<dbReference type="InterPro" id="IPR020992">
    <property type="entry name" value="Tail_Prtase_C"/>
</dbReference>
<evidence type="ECO:0000259" key="8">
    <source>
        <dbReference type="PROSITE" id="PS50106"/>
    </source>
</evidence>
<dbReference type="Pfam" id="PF03572">
    <property type="entry name" value="Peptidase_S41"/>
    <property type="match status" value="1"/>
</dbReference>
<dbReference type="SMART" id="SM00228">
    <property type="entry name" value="PDZ"/>
    <property type="match status" value="1"/>
</dbReference>
<dbReference type="InterPro" id="IPR001478">
    <property type="entry name" value="PDZ"/>
</dbReference>
<name>A0ABT3G190_9BACT</name>
<dbReference type="SUPFAM" id="SSF50156">
    <property type="entry name" value="PDZ domain-like"/>
    <property type="match status" value="1"/>
</dbReference>
<protein>
    <submittedName>
        <fullName evidence="9">Carboxy terminal-processing peptidase</fullName>
        <ecNumber evidence="9">3.4.21.102</ecNumber>
    </submittedName>
</protein>
<dbReference type="CDD" id="cd07560">
    <property type="entry name" value="Peptidase_S41_CPP"/>
    <property type="match status" value="1"/>
</dbReference>
<dbReference type="InterPro" id="IPR005151">
    <property type="entry name" value="Tail-specific_protease"/>
</dbReference>
<dbReference type="NCBIfam" id="TIGR00225">
    <property type="entry name" value="prc"/>
    <property type="match status" value="1"/>
</dbReference>
<comment type="caution">
    <text evidence="9">The sequence shown here is derived from an EMBL/GenBank/DDBJ whole genome shotgun (WGS) entry which is preliminary data.</text>
</comment>
<dbReference type="GO" id="GO:0004252">
    <property type="term" value="F:serine-type endopeptidase activity"/>
    <property type="evidence" value="ECO:0007669"/>
    <property type="project" value="UniProtKB-EC"/>
</dbReference>
<dbReference type="PANTHER" id="PTHR32060:SF22">
    <property type="entry name" value="CARBOXYL-TERMINAL-PROCESSING PEPTIDASE 3, CHLOROPLASTIC"/>
    <property type="match status" value="1"/>
</dbReference>
<sequence>MTPRTRILALFCVALACPSAAAPTDQADPDEVGKWMAIALQNGHFSRLPFSKLSPRFLDSYLKSLDPGKVYFTREDIGRFERDYGDTLDDLLMKGDCMRAAEEISRTFVARVDARIAEAERLLAEPDFDFSLQEIIPASRKDAAWPKDEAEAMTIWQQEVKESLLAEILRREQPAAQSETDSPEAKLAARYRRLRADVVADSSPDKMAAGFLRAIARSFDPHTQYMSERDMELFNEEMRNELNGIGVSIQADPGGPTVIRGIFPKGPADLLGGLHAGDRVMEIDPDSEGPREPVEILFMSSARVSELIRGKAGTPVSLKVAGADGGGMTEVSLLRGQVPVEESLASAQLIRVKDAGGERRLGYILLPGFYRDFEKEQTSCSRDVEELILRLKQERIDGLLIDLRGNGGGSLAEAQRMTGLFTGKAPVTQVKDGFGKTIILDSTFPEPLFDGPLVVLTDRGSASASEIFAGALQDDNRAVIVGKAATFGKGTVQTIKDLGESLPFFSPRKGAGALRLTVQKFYRPSGLSTQNRGVIPDIVLPGLADGHEMGEGDLDHALGQDRIAPAHGFRPLERAGLFLPEITGKSAARVAADQDFAYLREDAARMKQRLAANQVSMNLDERRKEMAQESATARQREEERRGRFGRMAEEDGAKLAIHRLTLADLKSGAGLQVGAIAAREKRPGPAWPSGLDPWKREAMAVLGDLVEATQREI</sequence>
<feature type="domain" description="PDZ" evidence="8">
    <location>
        <begin position="230"/>
        <end position="309"/>
    </location>
</feature>
<dbReference type="InterPro" id="IPR029045">
    <property type="entry name" value="ClpP/crotonase-like_dom_sf"/>
</dbReference>
<keyword evidence="3 5" id="KW-0378">Hydrolase</keyword>
<dbReference type="InterPro" id="IPR004447">
    <property type="entry name" value="Peptidase_S41A"/>
</dbReference>
<evidence type="ECO:0000256" key="2">
    <source>
        <dbReference type="ARBA" id="ARBA00022670"/>
    </source>
</evidence>
<dbReference type="InterPro" id="IPR040573">
    <property type="entry name" value="TSP_N"/>
</dbReference>
<dbReference type="SMART" id="SM00245">
    <property type="entry name" value="TSPc"/>
    <property type="match status" value="1"/>
</dbReference>
<feature type="signal peptide" evidence="7">
    <location>
        <begin position="1"/>
        <end position="21"/>
    </location>
</feature>
<proteinExistence type="inferred from homology"/>
<dbReference type="EC" id="3.4.21.102" evidence="9"/>
<dbReference type="Gene3D" id="2.30.42.10">
    <property type="match status" value="1"/>
</dbReference>
<dbReference type="PANTHER" id="PTHR32060">
    <property type="entry name" value="TAIL-SPECIFIC PROTEASE"/>
    <property type="match status" value="1"/>
</dbReference>
<organism evidence="9 10">
    <name type="scientific">Luteolibacter rhizosphaerae</name>
    <dbReference type="NCBI Taxonomy" id="2989719"/>
    <lineage>
        <taxon>Bacteria</taxon>
        <taxon>Pseudomonadati</taxon>
        <taxon>Verrucomicrobiota</taxon>
        <taxon>Verrucomicrobiia</taxon>
        <taxon>Verrucomicrobiales</taxon>
        <taxon>Verrucomicrobiaceae</taxon>
        <taxon>Luteolibacter</taxon>
    </lineage>
</organism>
<dbReference type="Gene3D" id="3.90.226.10">
    <property type="entry name" value="2-enoyl-CoA Hydratase, Chain A, domain 1"/>
    <property type="match status" value="1"/>
</dbReference>
<dbReference type="Gene3D" id="3.30.750.44">
    <property type="match status" value="1"/>
</dbReference>
<evidence type="ECO:0000256" key="5">
    <source>
        <dbReference type="RuleBase" id="RU004404"/>
    </source>
</evidence>
<evidence type="ECO:0000313" key="9">
    <source>
        <dbReference type="EMBL" id="MCW1913600.1"/>
    </source>
</evidence>
<feature type="compositionally biased region" description="Basic and acidic residues" evidence="6">
    <location>
        <begin position="634"/>
        <end position="644"/>
    </location>
</feature>
<dbReference type="Pfam" id="PF11818">
    <property type="entry name" value="DUF3340"/>
    <property type="match status" value="1"/>
</dbReference>
<feature type="chain" id="PRO_5047019008" evidence="7">
    <location>
        <begin position="22"/>
        <end position="713"/>
    </location>
</feature>
<feature type="region of interest" description="Disordered" evidence="6">
    <location>
        <begin position="623"/>
        <end position="644"/>
    </location>
</feature>
<dbReference type="PROSITE" id="PS50106">
    <property type="entry name" value="PDZ"/>
    <property type="match status" value="1"/>
</dbReference>
<dbReference type="PROSITE" id="PS51257">
    <property type="entry name" value="PROKAR_LIPOPROTEIN"/>
    <property type="match status" value="1"/>
</dbReference>
<dbReference type="RefSeq" id="WP_264513103.1">
    <property type="nucleotide sequence ID" value="NZ_JAPDDR010000004.1"/>
</dbReference>